<proteinExistence type="predicted"/>
<evidence type="ECO:0000313" key="1">
    <source>
        <dbReference type="EMBL" id="MBK1869739.1"/>
    </source>
</evidence>
<keyword evidence="1" id="KW-0238">DNA-binding</keyword>
<dbReference type="Proteomes" id="UP000616151">
    <property type="component" value="Unassembled WGS sequence"/>
</dbReference>
<name>A0ACC5RAT0_9HYPH</name>
<comment type="caution">
    <text evidence="1">The sequence shown here is derived from an EMBL/GenBank/DDBJ whole genome shotgun (WGS) entry which is preliminary data.</text>
</comment>
<keyword evidence="2" id="KW-1185">Reference proteome</keyword>
<accession>A0ACC5RAT0</accession>
<sequence>MTRKATIGDVAKRAKVSPTAVSRWLNGGLELPETTGERIRTAVRELDYQPHAQARRLSKGKAEAIGIVVPDISNAFFALLAGEAERVAVASGHDVMIWSSRNRIERELACFDRLRAGYIDGLLLITNHEDDGRLAERIRSMPGRVVIIDEDVVGGDSAPRFFVENETGGYEATKHLLAHGHRRIAHIGGPKGVMSAIERAQGWRRAMTEAGITPDPAWHIRTEYEVEPATRDAEQLFALDPLPTAIFAGSDAVALGVMTTARRKGVSIPHDISLVGFDGMPINDLFGPPLTSIAQPIDDLGRLGALRLIAMINGEKFDGTPTRLPVQLVARGSVAAPLKNKVSG</sequence>
<protein>
    <submittedName>
        <fullName evidence="1">LacI family DNA-binding transcriptional regulator</fullName>
    </submittedName>
</protein>
<reference evidence="1" key="1">
    <citation type="submission" date="2021-01" db="EMBL/GenBank/DDBJ databases">
        <authorList>
            <person name="Sun Q."/>
        </authorList>
    </citation>
    <scope>NUCLEOTIDE SEQUENCE</scope>
    <source>
        <strain evidence="1">YIM B02566</strain>
    </source>
</reference>
<gene>
    <name evidence="1" type="ORF">JHL16_25480</name>
</gene>
<evidence type="ECO:0000313" key="2">
    <source>
        <dbReference type="Proteomes" id="UP000616151"/>
    </source>
</evidence>
<organism evidence="1 2">
    <name type="scientific">Taklimakanibacter albus</name>
    <dbReference type="NCBI Taxonomy" id="2800327"/>
    <lineage>
        <taxon>Bacteria</taxon>
        <taxon>Pseudomonadati</taxon>
        <taxon>Pseudomonadota</taxon>
        <taxon>Alphaproteobacteria</taxon>
        <taxon>Hyphomicrobiales</taxon>
        <taxon>Aestuariivirgaceae</taxon>
        <taxon>Taklimakanibacter</taxon>
    </lineage>
</organism>
<dbReference type="EMBL" id="JAENHL010000008">
    <property type="protein sequence ID" value="MBK1869739.1"/>
    <property type="molecule type" value="Genomic_DNA"/>
</dbReference>